<dbReference type="OrthoDB" id="9781367at2"/>
<dbReference type="InterPro" id="IPR006549">
    <property type="entry name" value="HAD-SF_hydro_IIIA"/>
</dbReference>
<dbReference type="NCBIfam" id="TIGR01662">
    <property type="entry name" value="HAD-SF-IIIA"/>
    <property type="match status" value="1"/>
</dbReference>
<dbReference type="PANTHER" id="PTHR42891">
    <property type="entry name" value="D-GLYCERO-BETA-D-MANNO-HEPTOSE-1,7-BISPHOSPHATE 7-PHOSPHATASE"/>
    <property type="match status" value="1"/>
</dbReference>
<comment type="subcellular location">
    <subcellularLocation>
        <location evidence="1">Cytoplasm</location>
    </subcellularLocation>
</comment>
<feature type="domain" description="Glycosyltransferase 2-like" evidence="8">
    <location>
        <begin position="15"/>
        <end position="137"/>
    </location>
</feature>
<evidence type="ECO:0000256" key="6">
    <source>
        <dbReference type="ARBA" id="ARBA00023277"/>
    </source>
</evidence>
<sequence length="520" mass="55771">MTAGVLGHPEVLPTTVVVPTIGRPALRDLLDALARATGPRAERLVLVDDTPDGAVDERACRRPGLPEVVVLRSHGRGPAGARNLGWRMAQTEWVSFLDDDVVPDDDWWDRLAADLDKANADVVGGRPAAASQGRIVVPLPADRPLTDEERNTAGLASAQWITADMSYRRDVLVRVGGFDERFRRAYREDADLGLRVVERGGRILPGERTTRHPVPRSRWSASIARQRGNADDQLMRRLHGDDWRDRAGAPPGRLRRHLATSTAGALAVVLGLGGALRRDHRLRLLAAAASAGWVAGTAELAAARIAPGPRTVREVAAMVVTSVAIPSAAAAHAARGLVTHVRERPWPGAPDLVLFDRDGTLIRDVPRNTDPARVEPVAHAREALDRLRALGIPVGVATNQAAVGRGQISHEDCARINARVEELLGPFDTWQVCAHRPEDCCECRKPGPQLVVRACSELGVRPEQCVLIGDTAGDLGAAEAAGATGILVPNAATRPEEVLEAAHVASDLVTAVEIALRGWR</sequence>
<dbReference type="InterPro" id="IPR004446">
    <property type="entry name" value="Heptose_bisP_phosphatase"/>
</dbReference>
<dbReference type="EMBL" id="QDGZ01000005">
    <property type="protein sequence ID" value="PVG82431.1"/>
    <property type="molecule type" value="Genomic_DNA"/>
</dbReference>
<keyword evidence="3" id="KW-0963">Cytoplasm</keyword>
<evidence type="ECO:0000256" key="4">
    <source>
        <dbReference type="ARBA" id="ARBA00022723"/>
    </source>
</evidence>
<accession>A0A2T8F9L9</accession>
<evidence type="ECO:0000313" key="9">
    <source>
        <dbReference type="EMBL" id="PVG82431.1"/>
    </source>
</evidence>
<comment type="caution">
    <text evidence="9">The sequence shown here is derived from an EMBL/GenBank/DDBJ whole genome shotgun (WGS) entry which is preliminary data.</text>
</comment>
<dbReference type="NCBIfam" id="TIGR01656">
    <property type="entry name" value="Histidinol-ppas"/>
    <property type="match status" value="1"/>
</dbReference>
<gene>
    <name evidence="9" type="ORF">DDE18_13275</name>
</gene>
<dbReference type="GO" id="GO:0016791">
    <property type="term" value="F:phosphatase activity"/>
    <property type="evidence" value="ECO:0007669"/>
    <property type="project" value="InterPro"/>
</dbReference>
<dbReference type="GO" id="GO:0046872">
    <property type="term" value="F:metal ion binding"/>
    <property type="evidence" value="ECO:0007669"/>
    <property type="project" value="UniProtKB-KW"/>
</dbReference>
<protein>
    <recommendedName>
        <fullName evidence="7">D,D-heptose 1,7-bisphosphate phosphatase</fullName>
    </recommendedName>
</protein>
<dbReference type="Pfam" id="PF00535">
    <property type="entry name" value="Glycos_transf_2"/>
    <property type="match status" value="1"/>
</dbReference>
<dbReference type="InterPro" id="IPR006543">
    <property type="entry name" value="Histidinol-phos"/>
</dbReference>
<dbReference type="GO" id="GO:0005975">
    <property type="term" value="P:carbohydrate metabolic process"/>
    <property type="evidence" value="ECO:0007669"/>
    <property type="project" value="InterPro"/>
</dbReference>
<dbReference type="PANTHER" id="PTHR42891:SF1">
    <property type="entry name" value="D-GLYCERO-BETA-D-MANNO-HEPTOSE-1,7-BISPHOSPHATE 7-PHOSPHATASE"/>
    <property type="match status" value="1"/>
</dbReference>
<evidence type="ECO:0000259" key="8">
    <source>
        <dbReference type="Pfam" id="PF00535"/>
    </source>
</evidence>
<keyword evidence="10" id="KW-1185">Reference proteome</keyword>
<dbReference type="AlphaFoldDB" id="A0A2T8F9L9"/>
<dbReference type="InterPro" id="IPR001173">
    <property type="entry name" value="Glyco_trans_2-like"/>
</dbReference>
<reference evidence="9 10" key="1">
    <citation type="submission" date="2018-04" db="EMBL/GenBank/DDBJ databases">
        <title>Genome of Nocardioides gansuensis WSJ-1.</title>
        <authorList>
            <person name="Wu S."/>
            <person name="Wang G."/>
        </authorList>
    </citation>
    <scope>NUCLEOTIDE SEQUENCE [LARGE SCALE GENOMIC DNA]</scope>
    <source>
        <strain evidence="9 10">WSJ-1</strain>
    </source>
</reference>
<dbReference type="InterPro" id="IPR029044">
    <property type="entry name" value="Nucleotide-diphossugar_trans"/>
</dbReference>
<evidence type="ECO:0000313" key="10">
    <source>
        <dbReference type="Proteomes" id="UP000246018"/>
    </source>
</evidence>
<keyword evidence="5 9" id="KW-0378">Hydrolase</keyword>
<evidence type="ECO:0000256" key="3">
    <source>
        <dbReference type="ARBA" id="ARBA00022490"/>
    </source>
</evidence>
<dbReference type="Gene3D" id="3.90.550.10">
    <property type="entry name" value="Spore Coat Polysaccharide Biosynthesis Protein SpsA, Chain A"/>
    <property type="match status" value="1"/>
</dbReference>
<dbReference type="InterPro" id="IPR023214">
    <property type="entry name" value="HAD_sf"/>
</dbReference>
<comment type="similarity">
    <text evidence="2">Belongs to the GmhB family.</text>
</comment>
<dbReference type="Pfam" id="PF13242">
    <property type="entry name" value="Hydrolase_like"/>
    <property type="match status" value="1"/>
</dbReference>
<dbReference type="Gene3D" id="3.40.50.1000">
    <property type="entry name" value="HAD superfamily/HAD-like"/>
    <property type="match status" value="1"/>
</dbReference>
<dbReference type="GO" id="GO:0005737">
    <property type="term" value="C:cytoplasm"/>
    <property type="evidence" value="ECO:0007669"/>
    <property type="project" value="UniProtKB-SubCell"/>
</dbReference>
<dbReference type="InterPro" id="IPR036412">
    <property type="entry name" value="HAD-like_sf"/>
</dbReference>
<evidence type="ECO:0000256" key="2">
    <source>
        <dbReference type="ARBA" id="ARBA00005628"/>
    </source>
</evidence>
<dbReference type="SUPFAM" id="SSF56784">
    <property type="entry name" value="HAD-like"/>
    <property type="match status" value="1"/>
</dbReference>
<dbReference type="Proteomes" id="UP000246018">
    <property type="component" value="Unassembled WGS sequence"/>
</dbReference>
<keyword evidence="4" id="KW-0479">Metal-binding</keyword>
<name>A0A2T8F9L9_9ACTN</name>
<evidence type="ECO:0000256" key="7">
    <source>
        <dbReference type="ARBA" id="ARBA00031828"/>
    </source>
</evidence>
<evidence type="ECO:0000256" key="1">
    <source>
        <dbReference type="ARBA" id="ARBA00004496"/>
    </source>
</evidence>
<dbReference type="RefSeq" id="WP_116572735.1">
    <property type="nucleotide sequence ID" value="NZ_QDGZ01000005.1"/>
</dbReference>
<dbReference type="SUPFAM" id="SSF53448">
    <property type="entry name" value="Nucleotide-diphospho-sugar transferases"/>
    <property type="match status" value="1"/>
</dbReference>
<organism evidence="9 10">
    <name type="scientific">Nocardioides gansuensis</name>
    <dbReference type="NCBI Taxonomy" id="2138300"/>
    <lineage>
        <taxon>Bacteria</taxon>
        <taxon>Bacillati</taxon>
        <taxon>Actinomycetota</taxon>
        <taxon>Actinomycetes</taxon>
        <taxon>Propionibacteriales</taxon>
        <taxon>Nocardioidaceae</taxon>
        <taxon>Nocardioides</taxon>
    </lineage>
</organism>
<evidence type="ECO:0000256" key="5">
    <source>
        <dbReference type="ARBA" id="ARBA00022801"/>
    </source>
</evidence>
<keyword evidence="6" id="KW-0119">Carbohydrate metabolism</keyword>
<proteinExistence type="inferred from homology"/>